<dbReference type="InterPro" id="IPR056016">
    <property type="entry name" value="DUF7595"/>
</dbReference>
<keyword evidence="3" id="KW-1185">Reference proteome</keyword>
<organism evidence="2 3">
    <name type="scientific">Urochloa decumbens</name>
    <dbReference type="NCBI Taxonomy" id="240449"/>
    <lineage>
        <taxon>Eukaryota</taxon>
        <taxon>Viridiplantae</taxon>
        <taxon>Streptophyta</taxon>
        <taxon>Embryophyta</taxon>
        <taxon>Tracheophyta</taxon>
        <taxon>Spermatophyta</taxon>
        <taxon>Magnoliopsida</taxon>
        <taxon>Liliopsida</taxon>
        <taxon>Poales</taxon>
        <taxon>Poaceae</taxon>
        <taxon>PACMAD clade</taxon>
        <taxon>Panicoideae</taxon>
        <taxon>Panicodae</taxon>
        <taxon>Paniceae</taxon>
        <taxon>Melinidinae</taxon>
        <taxon>Urochloa</taxon>
    </lineage>
</organism>
<dbReference type="EMBL" id="OZ075125">
    <property type="protein sequence ID" value="CAL4936249.1"/>
    <property type="molecule type" value="Genomic_DNA"/>
</dbReference>
<sequence length="445" mass="48634">MSAGGAHDAVTGASDDATTETEHLNVDLTLEIAARSGDAATVVRCAAAYKPLRRAILGPGFRRLLELRAEAGGGFVPAFLVEASYWERQCVNDTLVDTVVVVPSRRRRGGFEFELETHLQRSFVPVSSRSGLVVLRGTGGEGIELRVCNTVTGHVASLPTIDVRVDLDKQGYKEMFPPALLSVDGAGRSFFELVVVYKSNGTYQLTSKIHSTISSEEENNGRWSAAAEILCPPALKLTTRETCTSPAIIGRTVHWLCVSRRQHDLAILSIHATEVADVQATATVIELPQELLASMADRPSYDIHPHATSLILAATAGGKRLSLVVAEKLVISVWTLQPDQASTSCWSREVVIRRREIDRELTAGLDAYQPIRFDVFGEKSGTVLFWMKMVGLVQLNIGTKKARVLYRCDDDIGVYSDADRKALHVRDANEAVRISPPPARESYLN</sequence>
<name>A0ABC8Y432_9POAL</name>
<dbReference type="PANTHER" id="PTHR35828:SF28">
    <property type="entry name" value="F-BOX DOMAIN CONTAINING PROTEIN"/>
    <property type="match status" value="1"/>
</dbReference>
<evidence type="ECO:0000313" key="3">
    <source>
        <dbReference type="Proteomes" id="UP001497457"/>
    </source>
</evidence>
<dbReference type="Pfam" id="PF24523">
    <property type="entry name" value="DUF7595"/>
    <property type="match status" value="1"/>
</dbReference>
<gene>
    <name evidence="2" type="ORF">URODEC1_LOCUS29818</name>
</gene>
<dbReference type="AlphaFoldDB" id="A0ABC8Y432"/>
<evidence type="ECO:0000313" key="2">
    <source>
        <dbReference type="EMBL" id="CAL4936249.1"/>
    </source>
</evidence>
<feature type="domain" description="DUF7595" evidence="1">
    <location>
        <begin position="115"/>
        <end position="425"/>
    </location>
</feature>
<dbReference type="PANTHER" id="PTHR35828">
    <property type="entry name" value="OS08G0203800 PROTEIN-RELATED"/>
    <property type="match status" value="1"/>
</dbReference>
<evidence type="ECO:0000259" key="1">
    <source>
        <dbReference type="Pfam" id="PF24523"/>
    </source>
</evidence>
<dbReference type="Proteomes" id="UP001497457">
    <property type="component" value="Chromosome 15b"/>
</dbReference>
<reference evidence="2 3" key="2">
    <citation type="submission" date="2024-10" db="EMBL/GenBank/DDBJ databases">
        <authorList>
            <person name="Ryan C."/>
        </authorList>
    </citation>
    <scope>NUCLEOTIDE SEQUENCE [LARGE SCALE GENOMIC DNA]</scope>
</reference>
<reference evidence="3" key="1">
    <citation type="submission" date="2024-06" db="EMBL/GenBank/DDBJ databases">
        <authorList>
            <person name="Ryan C."/>
        </authorList>
    </citation>
    <scope>NUCLEOTIDE SEQUENCE [LARGE SCALE GENOMIC DNA]</scope>
</reference>
<accession>A0ABC8Y432</accession>
<protein>
    <recommendedName>
        <fullName evidence="1">DUF7595 domain-containing protein</fullName>
    </recommendedName>
</protein>
<proteinExistence type="predicted"/>